<dbReference type="Pfam" id="PF04542">
    <property type="entry name" value="Sigma70_r2"/>
    <property type="match status" value="1"/>
</dbReference>
<evidence type="ECO:0000256" key="4">
    <source>
        <dbReference type="ARBA" id="ARBA00023125"/>
    </source>
</evidence>
<evidence type="ECO:0000259" key="6">
    <source>
        <dbReference type="Pfam" id="PF04542"/>
    </source>
</evidence>
<dbReference type="EMBL" id="CP001736">
    <property type="protein sequence ID" value="ADB30559.1"/>
    <property type="molecule type" value="Genomic_DNA"/>
</dbReference>
<name>D2PLD0_KRIFD</name>
<evidence type="ECO:0000256" key="5">
    <source>
        <dbReference type="ARBA" id="ARBA00023163"/>
    </source>
</evidence>
<dbReference type="GO" id="GO:0006352">
    <property type="term" value="P:DNA-templated transcription initiation"/>
    <property type="evidence" value="ECO:0007669"/>
    <property type="project" value="InterPro"/>
</dbReference>
<dbReference type="PANTHER" id="PTHR43133">
    <property type="entry name" value="RNA POLYMERASE ECF-TYPE SIGMA FACTO"/>
    <property type="match status" value="1"/>
</dbReference>
<evidence type="ECO:0000313" key="8">
    <source>
        <dbReference type="EMBL" id="ADB30559.1"/>
    </source>
</evidence>
<dbReference type="RefSeq" id="WP_012919115.1">
    <property type="nucleotide sequence ID" value="NC_013729.1"/>
</dbReference>
<evidence type="ECO:0000259" key="7">
    <source>
        <dbReference type="Pfam" id="PF08281"/>
    </source>
</evidence>
<dbReference type="SUPFAM" id="SSF88659">
    <property type="entry name" value="Sigma3 and sigma4 domains of RNA polymerase sigma factors"/>
    <property type="match status" value="1"/>
</dbReference>
<dbReference type="InterPro" id="IPR013249">
    <property type="entry name" value="RNA_pol_sigma70_r4_t2"/>
</dbReference>
<keyword evidence="4" id="KW-0238">DNA-binding</keyword>
<dbReference type="NCBIfam" id="TIGR02937">
    <property type="entry name" value="sigma70-ECF"/>
    <property type="match status" value="1"/>
</dbReference>
<evidence type="ECO:0000256" key="1">
    <source>
        <dbReference type="ARBA" id="ARBA00010641"/>
    </source>
</evidence>
<dbReference type="InterPro" id="IPR007627">
    <property type="entry name" value="RNA_pol_sigma70_r2"/>
</dbReference>
<dbReference type="Pfam" id="PF08281">
    <property type="entry name" value="Sigma70_r4_2"/>
    <property type="match status" value="1"/>
</dbReference>
<comment type="similarity">
    <text evidence="1">Belongs to the sigma-70 factor family. ECF subfamily.</text>
</comment>
<dbReference type="SUPFAM" id="SSF88946">
    <property type="entry name" value="Sigma2 domain of RNA polymerase sigma factors"/>
    <property type="match status" value="1"/>
</dbReference>
<dbReference type="InterPro" id="IPR014284">
    <property type="entry name" value="RNA_pol_sigma-70_dom"/>
</dbReference>
<accession>D2PLD0</accession>
<keyword evidence="3" id="KW-0731">Sigma factor</keyword>
<reference evidence="9" key="1">
    <citation type="submission" date="2009-09" db="EMBL/GenBank/DDBJ databases">
        <title>The complete genome of Kribbella flavida DSM 17836.</title>
        <authorList>
            <consortium name="US DOE Joint Genome Institute (JGI-PGF)"/>
            <person name="Lucas S."/>
            <person name="Copeland A."/>
            <person name="Lapidus A."/>
            <person name="Glavina del Rio T."/>
            <person name="Dalin E."/>
            <person name="Tice H."/>
            <person name="Bruce D."/>
            <person name="Goodwin L."/>
            <person name="Pitluck S."/>
            <person name="Kyrpides N."/>
            <person name="Mavromatis K."/>
            <person name="Ivanova N."/>
            <person name="Saunders E."/>
            <person name="Brettin T."/>
            <person name="Detter J.C."/>
            <person name="Han C."/>
            <person name="Larimer F."/>
            <person name="Land M."/>
            <person name="Hauser L."/>
            <person name="Markowitz V."/>
            <person name="Cheng J.-F."/>
            <person name="Hugenholtz P."/>
            <person name="Woyke T."/>
            <person name="Wu D."/>
            <person name="Pukall R."/>
            <person name="Klenk H.-P."/>
            <person name="Eisen J.A."/>
        </authorList>
    </citation>
    <scope>NUCLEOTIDE SEQUENCE [LARGE SCALE GENOMIC DNA]</scope>
    <source>
        <strain evidence="9">DSM 17836 / JCM 10339 / NBRC 14399</strain>
    </source>
</reference>
<dbReference type="HOGENOM" id="CLU_047691_15_4_11"/>
<organism evidence="8 9">
    <name type="scientific">Kribbella flavida (strain DSM 17836 / JCM 10339 / NBRC 14399)</name>
    <dbReference type="NCBI Taxonomy" id="479435"/>
    <lineage>
        <taxon>Bacteria</taxon>
        <taxon>Bacillati</taxon>
        <taxon>Actinomycetota</taxon>
        <taxon>Actinomycetes</taxon>
        <taxon>Propionibacteriales</taxon>
        <taxon>Kribbellaceae</taxon>
        <taxon>Kribbella</taxon>
    </lineage>
</organism>
<feature type="domain" description="RNA polymerase sigma factor 70 region 4 type 2" evidence="7">
    <location>
        <begin position="100"/>
        <end position="150"/>
    </location>
</feature>
<dbReference type="Gene3D" id="1.10.10.10">
    <property type="entry name" value="Winged helix-like DNA-binding domain superfamily/Winged helix DNA-binding domain"/>
    <property type="match status" value="1"/>
</dbReference>
<keyword evidence="9" id="KW-1185">Reference proteome</keyword>
<gene>
    <name evidence="8" type="ordered locus">Kfla_1458</name>
</gene>
<dbReference type="KEGG" id="kfl:Kfla_1458"/>
<keyword evidence="5" id="KW-0804">Transcription</keyword>
<dbReference type="GO" id="GO:0003677">
    <property type="term" value="F:DNA binding"/>
    <property type="evidence" value="ECO:0007669"/>
    <property type="project" value="UniProtKB-KW"/>
</dbReference>
<dbReference type="OrthoDB" id="3785047at2"/>
<dbReference type="GO" id="GO:0016987">
    <property type="term" value="F:sigma factor activity"/>
    <property type="evidence" value="ECO:0007669"/>
    <property type="project" value="UniProtKB-KW"/>
</dbReference>
<evidence type="ECO:0000256" key="2">
    <source>
        <dbReference type="ARBA" id="ARBA00023015"/>
    </source>
</evidence>
<keyword evidence="2" id="KW-0805">Transcription regulation</keyword>
<dbReference type="InterPro" id="IPR013324">
    <property type="entry name" value="RNA_pol_sigma_r3/r4-like"/>
</dbReference>
<dbReference type="eggNOG" id="COG1595">
    <property type="taxonomic scope" value="Bacteria"/>
</dbReference>
<protein>
    <submittedName>
        <fullName evidence="8">RNA polymerase, sigma-24 subunit, ECF subfamily</fullName>
    </submittedName>
</protein>
<dbReference type="Gene3D" id="1.10.1740.10">
    <property type="match status" value="1"/>
</dbReference>
<dbReference type="InterPro" id="IPR039425">
    <property type="entry name" value="RNA_pol_sigma-70-like"/>
</dbReference>
<dbReference type="AlphaFoldDB" id="D2PLD0"/>
<feature type="domain" description="RNA polymerase sigma-70 region 2" evidence="6">
    <location>
        <begin position="15"/>
        <end position="70"/>
    </location>
</feature>
<evidence type="ECO:0000256" key="3">
    <source>
        <dbReference type="ARBA" id="ARBA00023082"/>
    </source>
</evidence>
<dbReference type="InterPro" id="IPR013325">
    <property type="entry name" value="RNA_pol_sigma_r2"/>
</dbReference>
<dbReference type="PANTHER" id="PTHR43133:SF50">
    <property type="entry name" value="ECF RNA POLYMERASE SIGMA FACTOR SIGM"/>
    <property type="match status" value="1"/>
</dbReference>
<dbReference type="STRING" id="479435.Kfla_1458"/>
<dbReference type="Proteomes" id="UP000007967">
    <property type="component" value="Chromosome"/>
</dbReference>
<proteinExistence type="inferred from homology"/>
<sequence length="166" mass="18674">MGEPDGYVEFVAYRGTQLFRMAYLLTGERYAAEDLAQITLGKLYSAWSKARRADNLVAYSRTVMIRSYLAARHKTRLEHVGEPHREPVAPDADISLRLTLFAALAELSREDRAVVVLRYWHDLSVEDTAVLVKASPGAVRNRSMRALSRLREHLGSDLSELTGGQQ</sequence>
<dbReference type="InterPro" id="IPR036388">
    <property type="entry name" value="WH-like_DNA-bd_sf"/>
</dbReference>
<evidence type="ECO:0000313" key="9">
    <source>
        <dbReference type="Proteomes" id="UP000007967"/>
    </source>
</evidence>
<reference evidence="8 9" key="2">
    <citation type="journal article" date="2010" name="Stand. Genomic Sci.">
        <title>Complete genome sequence of Kribbella flavida type strain (IFO 14399).</title>
        <authorList>
            <person name="Pukall R."/>
            <person name="Lapidus A."/>
            <person name="Glavina Del Rio T."/>
            <person name="Copeland A."/>
            <person name="Tice H."/>
            <person name="Cheng J.-F."/>
            <person name="Lucas S."/>
            <person name="Chen F."/>
            <person name="Nolan M."/>
            <person name="LaButti K."/>
            <person name="Pati A."/>
            <person name="Ivanova N."/>
            <person name="Mavrommatis K."/>
            <person name="Mikhailova N."/>
            <person name="Pitluck S."/>
            <person name="Bruce D."/>
            <person name="Goodwin L."/>
            <person name="Land M."/>
            <person name="Hauser L."/>
            <person name="Chang Y.-J."/>
            <person name="Jeffries C.D."/>
            <person name="Chen A."/>
            <person name="Palaniappan K."/>
            <person name="Chain P."/>
            <person name="Rohde M."/>
            <person name="Goeker M."/>
            <person name="Bristow J."/>
            <person name="Eisen J.A."/>
            <person name="Markowitz V."/>
            <person name="Hugenholtz P."/>
            <person name="Kyrpides N.C."/>
            <person name="Klenk H.-P."/>
            <person name="Brettin T."/>
        </authorList>
    </citation>
    <scope>NUCLEOTIDE SEQUENCE [LARGE SCALE GENOMIC DNA]</scope>
    <source>
        <strain evidence="9">DSM 17836 / JCM 10339 / NBRC 14399</strain>
    </source>
</reference>